<comment type="subcellular location">
    <subcellularLocation>
        <location evidence="9">Cytoplasm</location>
    </subcellularLocation>
</comment>
<dbReference type="AlphaFoldDB" id="V6DH95"/>
<proteinExistence type="inferred from homology"/>
<evidence type="ECO:0000313" key="13">
    <source>
        <dbReference type="Proteomes" id="UP000018769"/>
    </source>
</evidence>
<evidence type="ECO:0000256" key="7">
    <source>
        <dbReference type="ARBA" id="ARBA00023146"/>
    </source>
</evidence>
<comment type="catalytic activity">
    <reaction evidence="8 9 10">
        <text>tRNA(Lys) + L-lysine + ATP = L-lysyl-tRNA(Lys) + AMP + diphosphate</text>
        <dbReference type="Rhea" id="RHEA:20792"/>
        <dbReference type="Rhea" id="RHEA-COMP:9696"/>
        <dbReference type="Rhea" id="RHEA-COMP:9697"/>
        <dbReference type="ChEBI" id="CHEBI:30616"/>
        <dbReference type="ChEBI" id="CHEBI:32551"/>
        <dbReference type="ChEBI" id="CHEBI:33019"/>
        <dbReference type="ChEBI" id="CHEBI:78442"/>
        <dbReference type="ChEBI" id="CHEBI:78529"/>
        <dbReference type="ChEBI" id="CHEBI:456215"/>
        <dbReference type="EC" id="6.1.1.6"/>
    </reaction>
</comment>
<dbReference type="KEGG" id="dpb:BABL1_gene_705"/>
<keyword evidence="4 9" id="KW-0547">Nucleotide-binding</keyword>
<evidence type="ECO:0000256" key="6">
    <source>
        <dbReference type="ARBA" id="ARBA00022917"/>
    </source>
</evidence>
<dbReference type="InterPro" id="IPR044136">
    <property type="entry name" value="Lys-tRNA-ligase_II_N"/>
</dbReference>
<dbReference type="SUPFAM" id="SSF55681">
    <property type="entry name" value="Class II aaRS and biotin synthetases"/>
    <property type="match status" value="1"/>
</dbReference>
<dbReference type="FunFam" id="2.40.50.140:FF:000024">
    <property type="entry name" value="Lysine--tRNA ligase"/>
    <property type="match status" value="1"/>
</dbReference>
<dbReference type="Proteomes" id="UP000018769">
    <property type="component" value="Chromosome I"/>
</dbReference>
<dbReference type="RefSeq" id="WP_023791262.1">
    <property type="nucleotide sequence ID" value="NC_023003.1"/>
</dbReference>
<dbReference type="PANTHER" id="PTHR42918">
    <property type="entry name" value="LYSYL-TRNA SYNTHETASE"/>
    <property type="match status" value="1"/>
</dbReference>
<dbReference type="InterPro" id="IPR045864">
    <property type="entry name" value="aa-tRNA-synth_II/BPL/LPL"/>
</dbReference>
<evidence type="ECO:0000313" key="12">
    <source>
        <dbReference type="EMBL" id="CDK30313.1"/>
    </source>
</evidence>
<evidence type="ECO:0000256" key="3">
    <source>
        <dbReference type="ARBA" id="ARBA00022723"/>
    </source>
</evidence>
<dbReference type="GO" id="GO:0005524">
    <property type="term" value="F:ATP binding"/>
    <property type="evidence" value="ECO:0007669"/>
    <property type="project" value="UniProtKB-UniRule"/>
</dbReference>
<feature type="binding site" evidence="9">
    <location>
        <position position="428"/>
    </location>
    <ligand>
        <name>Mg(2+)</name>
        <dbReference type="ChEBI" id="CHEBI:18420"/>
        <label>1</label>
    </ligand>
</feature>
<dbReference type="NCBIfam" id="NF001756">
    <property type="entry name" value="PRK00484.1"/>
    <property type="match status" value="1"/>
</dbReference>
<keyword evidence="2 9" id="KW-0436">Ligase</keyword>
<dbReference type="OrthoDB" id="9802326at2"/>
<comment type="similarity">
    <text evidence="1 9">Belongs to the class-II aminoacyl-tRNA synthetase family.</text>
</comment>
<keyword evidence="9" id="KW-0963">Cytoplasm</keyword>
<evidence type="ECO:0000256" key="1">
    <source>
        <dbReference type="ARBA" id="ARBA00008226"/>
    </source>
</evidence>
<dbReference type="HOGENOM" id="CLU_008255_6_0_7"/>
<organism evidence="12 13">
    <name type="scientific">Candidatus Babela massiliensis</name>
    <dbReference type="NCBI Taxonomy" id="673862"/>
    <lineage>
        <taxon>Bacteria</taxon>
        <taxon>Candidatus Babelota</taxon>
        <taxon>Candidatus Babeliae</taxon>
        <taxon>Candidatus Babeliales</taxon>
        <taxon>Candidatus Babeliaceae</taxon>
        <taxon>Candidatus Babela</taxon>
    </lineage>
</organism>
<evidence type="ECO:0000256" key="10">
    <source>
        <dbReference type="RuleBase" id="RU000336"/>
    </source>
</evidence>
<keyword evidence="13" id="KW-1185">Reference proteome</keyword>
<evidence type="ECO:0000256" key="2">
    <source>
        <dbReference type="ARBA" id="ARBA00022598"/>
    </source>
</evidence>
<dbReference type="Gene3D" id="2.40.50.140">
    <property type="entry name" value="Nucleic acid-binding proteins"/>
    <property type="match status" value="1"/>
</dbReference>
<dbReference type="InterPro" id="IPR004364">
    <property type="entry name" value="Aa-tRNA-synt_II"/>
</dbReference>
<dbReference type="EMBL" id="HG793133">
    <property type="protein sequence ID" value="CDK30313.1"/>
    <property type="molecule type" value="Genomic_DNA"/>
</dbReference>
<dbReference type="GO" id="GO:0006430">
    <property type="term" value="P:lysyl-tRNA aminoacylation"/>
    <property type="evidence" value="ECO:0007669"/>
    <property type="project" value="UniProtKB-UniRule"/>
</dbReference>
<dbReference type="GO" id="GO:0000049">
    <property type="term" value="F:tRNA binding"/>
    <property type="evidence" value="ECO:0007669"/>
    <property type="project" value="TreeGrafter"/>
</dbReference>
<dbReference type="PANTHER" id="PTHR42918:SF15">
    <property type="entry name" value="LYSINE--TRNA LIGASE, CHLOROPLASTIC_MITOCHONDRIAL"/>
    <property type="match status" value="1"/>
</dbReference>
<dbReference type="InterPro" id="IPR002313">
    <property type="entry name" value="Lys-tRNA-ligase_II"/>
</dbReference>
<dbReference type="InterPro" id="IPR012340">
    <property type="entry name" value="NA-bd_OB-fold"/>
</dbReference>
<dbReference type="PROSITE" id="PS50862">
    <property type="entry name" value="AA_TRNA_LIGASE_II"/>
    <property type="match status" value="1"/>
</dbReference>
<keyword evidence="5 9" id="KW-0067">ATP-binding</keyword>
<dbReference type="Pfam" id="PF00152">
    <property type="entry name" value="tRNA-synt_2"/>
    <property type="match status" value="1"/>
</dbReference>
<keyword evidence="3 9" id="KW-0479">Metal-binding</keyword>
<evidence type="ECO:0000256" key="4">
    <source>
        <dbReference type="ARBA" id="ARBA00022741"/>
    </source>
</evidence>
<dbReference type="CDD" id="cd00775">
    <property type="entry name" value="LysRS_core"/>
    <property type="match status" value="1"/>
</dbReference>
<dbReference type="InterPro" id="IPR018149">
    <property type="entry name" value="Lys-tRNA-synth_II_C"/>
</dbReference>
<evidence type="ECO:0000256" key="8">
    <source>
        <dbReference type="ARBA" id="ARBA00048573"/>
    </source>
</evidence>
<dbReference type="SUPFAM" id="SSF50249">
    <property type="entry name" value="Nucleic acid-binding proteins"/>
    <property type="match status" value="1"/>
</dbReference>
<evidence type="ECO:0000259" key="11">
    <source>
        <dbReference type="PROSITE" id="PS50862"/>
    </source>
</evidence>
<dbReference type="CDD" id="cd04322">
    <property type="entry name" value="LysRS_N"/>
    <property type="match status" value="1"/>
</dbReference>
<reference evidence="12 13" key="1">
    <citation type="journal article" date="2015" name="Biol. Direct">
        <title>Babela massiliensis, a representative of a widespread bacterial phylum with unusual adaptations to parasitism in amoebae.</title>
        <authorList>
            <person name="Pagnier I."/>
            <person name="Yutin N."/>
            <person name="Croce O."/>
            <person name="Makarova K.S."/>
            <person name="Wolf Y.I."/>
            <person name="Benamar S."/>
            <person name="Raoult D."/>
            <person name="Koonin E.V."/>
            <person name="La Scola B."/>
        </authorList>
    </citation>
    <scope>NUCLEOTIDE SEQUENCE [LARGE SCALE GENOMIC DNA]</scope>
    <source>
        <strain evidence="13">BABL1</strain>
    </source>
</reference>
<comment type="subunit">
    <text evidence="9">Homodimer.</text>
</comment>
<dbReference type="InterPro" id="IPR004365">
    <property type="entry name" value="NA-bd_OB_tRNA"/>
</dbReference>
<dbReference type="GO" id="GO:0000287">
    <property type="term" value="F:magnesium ion binding"/>
    <property type="evidence" value="ECO:0007669"/>
    <property type="project" value="UniProtKB-UniRule"/>
</dbReference>
<dbReference type="NCBIfam" id="TIGR00499">
    <property type="entry name" value="lysS_bact"/>
    <property type="match status" value="1"/>
</dbReference>
<feature type="domain" description="Aminoacyl-transfer RNA synthetases class-II family profile" evidence="11">
    <location>
        <begin position="194"/>
        <end position="505"/>
    </location>
</feature>
<keyword evidence="9 10" id="KW-0460">Magnesium</keyword>
<dbReference type="PATRIC" id="fig|673862.3.peg.200"/>
<dbReference type="eggNOG" id="COG1190">
    <property type="taxonomic scope" value="Bacteria"/>
</dbReference>
<dbReference type="STRING" id="673862.BABL1_gene_705"/>
<dbReference type="HAMAP" id="MF_00252">
    <property type="entry name" value="Lys_tRNA_synth_class2"/>
    <property type="match status" value="1"/>
</dbReference>
<accession>V6DH95</accession>
<dbReference type="GO" id="GO:0005829">
    <property type="term" value="C:cytosol"/>
    <property type="evidence" value="ECO:0007669"/>
    <property type="project" value="TreeGrafter"/>
</dbReference>
<keyword evidence="6 9" id="KW-0648">Protein biosynthesis</keyword>
<sequence>MKIKASPNIQNQEDNQLERDLDLVKHDSQEHEIRLEKVKELEKLSINPWPENQEINSSIKEIKDEFEKNNIENKEYKIAGRLMSIRGHGKTIFADIQDNDRLQIYLKRDNLGEDQFNLFSKFIDLGDIVWIKGTSFRTKMGEITLDVKEFKLLSKCLQPLPEKFHGISDIEIKYRQRYLDLITSKETKERFIKRSKLIRSIRNFLDNDGYIEVETPMLHPIAGGANAKPFITHHNALNSDFYLRIAPELYLKRLVVGGFEKVYEINRNFRNEGISTRHNPEFTMIEFYTAYKDYHFAMEFTESILRYAAQEVSGTLELPFGNHIIDFSKPFEKISIKDAVKLHGNLTDNDLTQENIDKAISKYKVKLKNTNASKEEKIFALFEEVAEPKLIQPTFIIDFPIEVSPLSKRDAQNPEIASRFELFIAGMEISNGFNELNDPFDQAKRFEDQLKAHEGGDEEAHQFDADYILALEYGLPPTVGVGIGIDRLAMLLTNITSIKEIILFPTLKKLK</sequence>
<name>V6DH95_9BACT</name>
<protein>
    <recommendedName>
        <fullName evidence="9">Lysine--tRNA ligase</fullName>
        <ecNumber evidence="9">6.1.1.6</ecNumber>
    </recommendedName>
    <alternativeName>
        <fullName evidence="9">Lysyl-tRNA synthetase</fullName>
        <shortName evidence="9">LysRS</shortName>
    </alternativeName>
</protein>
<evidence type="ECO:0000256" key="9">
    <source>
        <dbReference type="HAMAP-Rule" id="MF_00252"/>
    </source>
</evidence>
<dbReference type="EC" id="6.1.1.6" evidence="9"/>
<dbReference type="InterPro" id="IPR006195">
    <property type="entry name" value="aa-tRNA-synth_II"/>
</dbReference>
<evidence type="ECO:0000256" key="5">
    <source>
        <dbReference type="ARBA" id="ARBA00022840"/>
    </source>
</evidence>
<dbReference type="Gene3D" id="3.30.930.10">
    <property type="entry name" value="Bira Bifunctional Protein, Domain 2"/>
    <property type="match status" value="1"/>
</dbReference>
<gene>
    <name evidence="12" type="primary">lysU</name>
    <name evidence="9" type="synonym">lysS</name>
    <name evidence="12" type="ORF">BABL1_gene_705</name>
</gene>
<feature type="binding site" evidence="9">
    <location>
        <position position="428"/>
    </location>
    <ligand>
        <name>Mg(2+)</name>
        <dbReference type="ChEBI" id="CHEBI:18420"/>
        <label>2</label>
    </ligand>
</feature>
<comment type="cofactor">
    <cofactor evidence="9 10">
        <name>Mg(2+)</name>
        <dbReference type="ChEBI" id="CHEBI:18420"/>
    </cofactor>
    <text evidence="9 10">Binds 3 Mg(2+) ions per subunit.</text>
</comment>
<feature type="binding site" evidence="9">
    <location>
        <position position="421"/>
    </location>
    <ligand>
        <name>Mg(2+)</name>
        <dbReference type="ChEBI" id="CHEBI:18420"/>
        <label>1</label>
    </ligand>
</feature>
<keyword evidence="7 9" id="KW-0030">Aminoacyl-tRNA synthetase</keyword>
<dbReference type="PRINTS" id="PR00982">
    <property type="entry name" value="TRNASYNTHLYS"/>
</dbReference>
<dbReference type="GO" id="GO:0004824">
    <property type="term" value="F:lysine-tRNA ligase activity"/>
    <property type="evidence" value="ECO:0007669"/>
    <property type="project" value="UniProtKB-UniRule"/>
</dbReference>
<dbReference type="Pfam" id="PF01336">
    <property type="entry name" value="tRNA_anti-codon"/>
    <property type="match status" value="1"/>
</dbReference>